<name>A0ABS5CTT1_9FLAO</name>
<comment type="caution">
    <text evidence="1">The sequence shown here is derived from an EMBL/GenBank/DDBJ whole genome shotgun (WGS) entry which is preliminary data.</text>
</comment>
<dbReference type="InterPro" id="IPR018534">
    <property type="entry name" value="Tet_reg_excision_RteC"/>
</dbReference>
<proteinExistence type="predicted"/>
<dbReference type="Proteomes" id="UP000674217">
    <property type="component" value="Unassembled WGS sequence"/>
</dbReference>
<dbReference type="RefSeq" id="WP_188050813.1">
    <property type="nucleotide sequence ID" value="NZ_JAGFBU010000003.1"/>
</dbReference>
<protein>
    <submittedName>
        <fullName evidence="1">RteC domain-containing protein</fullName>
    </submittedName>
</protein>
<reference evidence="1 2" key="1">
    <citation type="submission" date="2021-03" db="EMBL/GenBank/DDBJ databases">
        <title>Flavobacterium Flabelliformis Sp. Nov. And Flavobacterium Geliluteum Sp. Nov., Two Novel Multidrug Resistant Psychrophilic Species Isolated From Antarctica.</title>
        <authorList>
            <person name="Kralova S."/>
            <person name="Busse H.J."/>
            <person name="Bezdicek M."/>
            <person name="Nykrynova M."/>
            <person name="Kroupova E."/>
            <person name="Krsek D."/>
            <person name="Sedlacek I."/>
        </authorList>
    </citation>
    <scope>NUCLEOTIDE SEQUENCE [LARGE SCALE GENOMIC DNA]</scope>
    <source>
        <strain evidence="1 2">P4023</strain>
    </source>
</reference>
<dbReference type="EMBL" id="JAGFBU010000003">
    <property type="protein sequence ID" value="MBP4142027.1"/>
    <property type="molecule type" value="Genomic_DNA"/>
</dbReference>
<organism evidence="1 2">
    <name type="scientific">Flavobacterium flabelliforme</name>
    <dbReference type="NCBI Taxonomy" id="2816119"/>
    <lineage>
        <taxon>Bacteria</taxon>
        <taxon>Pseudomonadati</taxon>
        <taxon>Bacteroidota</taxon>
        <taxon>Flavobacteriia</taxon>
        <taxon>Flavobacteriales</taxon>
        <taxon>Flavobacteriaceae</taxon>
        <taxon>Flavobacterium</taxon>
    </lineage>
</organism>
<sequence>MKLFSESLQSELDRKLELIPLEGAYTVRYYEEAIKILIMGLEKLKTYLIKYKFKDKNEEIEFFRYVKPMFAGKLIYYTEIYNIETNKPYGPKKTLRKYYNSELLKLKTFFDENQEFYRYYRTNNRYLDKMYFVRGKCDIKLTLDNFYFQADQRFSTSHDHKLAKILANDLIKCYIESEITKIEHNHDQQRLRNLPSRNLKWTSSKVELIELIYSLHTEGVFNNGAAGLSEIISFFESVFDINLGQFHRVFLEIRNRKTERTKFLNILKDKLIKRMDEADEN</sequence>
<evidence type="ECO:0000313" key="1">
    <source>
        <dbReference type="EMBL" id="MBP4142027.1"/>
    </source>
</evidence>
<dbReference type="Pfam" id="PF09357">
    <property type="entry name" value="RteC"/>
    <property type="match status" value="1"/>
</dbReference>
<gene>
    <name evidence="1" type="ORF">J3S90_09450</name>
</gene>
<accession>A0ABS5CTT1</accession>
<keyword evidence="2" id="KW-1185">Reference proteome</keyword>
<evidence type="ECO:0000313" key="2">
    <source>
        <dbReference type="Proteomes" id="UP000674217"/>
    </source>
</evidence>